<organism evidence="2 3">
    <name type="scientific">Vicia faba</name>
    <name type="common">Broad bean</name>
    <name type="synonym">Faba vulgaris</name>
    <dbReference type="NCBI Taxonomy" id="3906"/>
    <lineage>
        <taxon>Eukaryota</taxon>
        <taxon>Viridiplantae</taxon>
        <taxon>Streptophyta</taxon>
        <taxon>Embryophyta</taxon>
        <taxon>Tracheophyta</taxon>
        <taxon>Spermatophyta</taxon>
        <taxon>Magnoliopsida</taxon>
        <taxon>eudicotyledons</taxon>
        <taxon>Gunneridae</taxon>
        <taxon>Pentapetalae</taxon>
        <taxon>rosids</taxon>
        <taxon>fabids</taxon>
        <taxon>Fabales</taxon>
        <taxon>Fabaceae</taxon>
        <taxon>Papilionoideae</taxon>
        <taxon>50 kb inversion clade</taxon>
        <taxon>NPAAA clade</taxon>
        <taxon>Hologalegina</taxon>
        <taxon>IRL clade</taxon>
        <taxon>Fabeae</taxon>
        <taxon>Vicia</taxon>
    </lineage>
</organism>
<dbReference type="AlphaFoldDB" id="A0AAV0ZXH5"/>
<proteinExistence type="predicted"/>
<keyword evidence="3" id="KW-1185">Reference proteome</keyword>
<evidence type="ECO:0000313" key="3">
    <source>
        <dbReference type="Proteomes" id="UP001157006"/>
    </source>
</evidence>
<evidence type="ECO:0000256" key="1">
    <source>
        <dbReference type="SAM" id="MobiDB-lite"/>
    </source>
</evidence>
<feature type="compositionally biased region" description="Basic and acidic residues" evidence="1">
    <location>
        <begin position="1"/>
        <end position="12"/>
    </location>
</feature>
<protein>
    <submittedName>
        <fullName evidence="2">Uncharacterized protein</fullName>
    </submittedName>
</protein>
<reference evidence="2 3" key="1">
    <citation type="submission" date="2023-01" db="EMBL/GenBank/DDBJ databases">
        <authorList>
            <person name="Kreplak J."/>
        </authorList>
    </citation>
    <scope>NUCLEOTIDE SEQUENCE [LARGE SCALE GENOMIC DNA]</scope>
</reference>
<feature type="region of interest" description="Disordered" evidence="1">
    <location>
        <begin position="1"/>
        <end position="32"/>
    </location>
</feature>
<dbReference type="Proteomes" id="UP001157006">
    <property type="component" value="Chromosome 3"/>
</dbReference>
<sequence length="132" mass="15133">MASNEEHPHDDSINDGDNDGGKSGKGVEKEIKRGKTIMKNIIRDRDKGIKYDVHWSPNDQLIEPNGSKLTSYIGTLVRREIPITCDEWRDDKLNDAKNKIWSEIQRSFNIDDKRKDYCLGLAGKILRGLEHI</sequence>
<name>A0AAV0ZXH5_VICFA</name>
<gene>
    <name evidence="2" type="ORF">VFH_III000440</name>
</gene>
<feature type="compositionally biased region" description="Basic and acidic residues" evidence="1">
    <location>
        <begin position="19"/>
        <end position="32"/>
    </location>
</feature>
<evidence type="ECO:0000313" key="2">
    <source>
        <dbReference type="EMBL" id="CAI8601557.1"/>
    </source>
</evidence>
<accession>A0AAV0ZXH5</accession>
<dbReference type="EMBL" id="OX451738">
    <property type="protein sequence ID" value="CAI8601557.1"/>
    <property type="molecule type" value="Genomic_DNA"/>
</dbReference>